<keyword evidence="5 6" id="KW-0804">Transcription</keyword>
<evidence type="ECO:0000256" key="6">
    <source>
        <dbReference type="HAMAP-Rule" id="MF_00357"/>
    </source>
</evidence>
<comment type="similarity">
    <text evidence="1 6">Belongs to the RpoE family.</text>
</comment>
<dbReference type="InterPro" id="IPR029757">
    <property type="entry name" value="RpoE"/>
</dbReference>
<evidence type="ECO:0000256" key="4">
    <source>
        <dbReference type="ARBA" id="ARBA00022695"/>
    </source>
</evidence>
<evidence type="ECO:0000256" key="7">
    <source>
        <dbReference type="SAM" id="MobiDB-lite"/>
    </source>
</evidence>
<evidence type="ECO:0000313" key="9">
    <source>
        <dbReference type="EMBL" id="MET3575769.1"/>
    </source>
</evidence>
<dbReference type="InterPro" id="IPR038087">
    <property type="entry name" value="RNAP_delta_N_dom_sf"/>
</dbReference>
<evidence type="ECO:0000256" key="2">
    <source>
        <dbReference type="ARBA" id="ARBA00022478"/>
    </source>
</evidence>
<evidence type="ECO:0000256" key="3">
    <source>
        <dbReference type="ARBA" id="ARBA00022679"/>
    </source>
</evidence>
<comment type="caution">
    <text evidence="9">The sequence shown here is derived from an EMBL/GenBank/DDBJ whole genome shotgun (WGS) entry which is preliminary data.</text>
</comment>
<evidence type="ECO:0000256" key="5">
    <source>
        <dbReference type="ARBA" id="ARBA00023163"/>
    </source>
</evidence>
<organism evidence="9 10">
    <name type="scientific">Bhargavaea ullalensis</name>
    <dbReference type="NCBI Taxonomy" id="1265685"/>
    <lineage>
        <taxon>Bacteria</taxon>
        <taxon>Bacillati</taxon>
        <taxon>Bacillota</taxon>
        <taxon>Bacilli</taxon>
        <taxon>Bacillales</taxon>
        <taxon>Caryophanaceae</taxon>
        <taxon>Bhargavaea</taxon>
    </lineage>
</organism>
<comment type="subunit">
    <text evidence="6">RNAP is composed of a core of 2 alpha, a beta and a beta' subunits. The core is associated with a delta subunit and one of several sigma factors.</text>
</comment>
<keyword evidence="4 6" id="KW-0548">Nucleotidyltransferase</keyword>
<dbReference type="Proteomes" id="UP001549099">
    <property type="component" value="Unassembled WGS sequence"/>
</dbReference>
<dbReference type="EMBL" id="JBEPLW010000011">
    <property type="protein sequence ID" value="MET3575769.1"/>
    <property type="molecule type" value="Genomic_DNA"/>
</dbReference>
<sequence length="181" mass="21433">MNLNLQELTKEQLKEEAFIDLAYALLEERREPIPFEGLMAELKKLLGLSEAEMKERLVRFYTDLNIDGRFLALGDGRWALREWYPVDKIEEETAPVVKTRKKKAKAKVVDEDDEEDEDLLADDEEDFDDEDLDEFADDEEEDFDLDEEDEEEEEEDVDLDEDLDLDEELEIDEEDEEEEEE</sequence>
<feature type="compositionally biased region" description="Acidic residues" evidence="7">
    <location>
        <begin position="110"/>
        <end position="181"/>
    </location>
</feature>
<protein>
    <recommendedName>
        <fullName evidence="6">Probable DNA-directed RNA polymerase subunit delta</fullName>
    </recommendedName>
    <alternativeName>
        <fullName evidence="6">RNAP delta factor</fullName>
    </alternativeName>
</protein>
<keyword evidence="2 6" id="KW-0240">DNA-directed RNA polymerase</keyword>
<evidence type="ECO:0000256" key="1">
    <source>
        <dbReference type="ARBA" id="ARBA00009828"/>
    </source>
</evidence>
<dbReference type="HAMAP" id="MF_00357">
    <property type="entry name" value="RNApol_bact_RpoE"/>
    <property type="match status" value="1"/>
</dbReference>
<keyword evidence="3 6" id="KW-0808">Transferase</keyword>
<accession>A0ABV2GC87</accession>
<evidence type="ECO:0000313" key="10">
    <source>
        <dbReference type="Proteomes" id="UP001549099"/>
    </source>
</evidence>
<dbReference type="Pfam" id="PF05066">
    <property type="entry name" value="HARE-HTH"/>
    <property type="match status" value="1"/>
</dbReference>
<evidence type="ECO:0000259" key="8">
    <source>
        <dbReference type="PROSITE" id="PS51913"/>
    </source>
</evidence>
<keyword evidence="10" id="KW-1185">Reference proteome</keyword>
<reference evidence="9 10" key="1">
    <citation type="submission" date="2024-06" db="EMBL/GenBank/DDBJ databases">
        <title>Genomic Encyclopedia of Type Strains, Phase IV (KMG-IV): sequencing the most valuable type-strain genomes for metagenomic binning, comparative biology and taxonomic classification.</title>
        <authorList>
            <person name="Goeker M."/>
        </authorList>
    </citation>
    <scope>NUCLEOTIDE SEQUENCE [LARGE SCALE GENOMIC DNA]</scope>
    <source>
        <strain evidence="9 10">DSM 26128</strain>
    </source>
</reference>
<proteinExistence type="inferred from homology"/>
<feature type="region of interest" description="Disordered" evidence="7">
    <location>
        <begin position="101"/>
        <end position="181"/>
    </location>
</feature>
<comment type="function">
    <text evidence="6">Participates in both the initiation and recycling phases of transcription. In the presence of the delta subunit, RNAP displays an increased specificity of transcription, a decreased affinity for nucleic acids, and an increased efficiency of RNA synthesis because of enhanced recycling.</text>
</comment>
<feature type="domain" description="HTH HARE-type" evidence="8">
    <location>
        <begin position="16"/>
        <end position="83"/>
    </location>
</feature>
<dbReference type="PROSITE" id="PS51913">
    <property type="entry name" value="HTH_HARE"/>
    <property type="match status" value="1"/>
</dbReference>
<dbReference type="NCBIfam" id="TIGR04567">
    <property type="entry name" value="RNAP_delt_lowGC"/>
    <property type="match status" value="1"/>
</dbReference>
<dbReference type="GO" id="GO:0000428">
    <property type="term" value="C:DNA-directed RNA polymerase complex"/>
    <property type="evidence" value="ECO:0007669"/>
    <property type="project" value="UniProtKB-KW"/>
</dbReference>
<dbReference type="RefSeq" id="WP_354197219.1">
    <property type="nucleotide sequence ID" value="NZ_JBEPLW010000011.1"/>
</dbReference>
<dbReference type="InterPro" id="IPR007759">
    <property type="entry name" value="Asxl_HARE-HTH"/>
</dbReference>
<gene>
    <name evidence="6" type="primary">rpoE</name>
    <name evidence="9" type="ORF">ABID49_001675</name>
</gene>
<dbReference type="Gene3D" id="1.10.10.1250">
    <property type="entry name" value="RNA polymerase, subunit delta, N-terminal domain"/>
    <property type="match status" value="1"/>
</dbReference>
<name>A0ABV2GC87_9BACL</name>